<dbReference type="InterPro" id="IPR036097">
    <property type="entry name" value="HisK_dim/P_sf"/>
</dbReference>
<dbReference type="CDD" id="cd00082">
    <property type="entry name" value="HisKA"/>
    <property type="match status" value="1"/>
</dbReference>
<feature type="transmembrane region" description="Helical" evidence="9">
    <location>
        <begin position="56"/>
        <end position="79"/>
    </location>
</feature>
<feature type="domain" description="Histidine kinase" evidence="10">
    <location>
        <begin position="334"/>
        <end position="546"/>
    </location>
</feature>
<dbReference type="RefSeq" id="WP_194423791.1">
    <property type="nucleotide sequence ID" value="NZ_BAAAPT010000001.1"/>
</dbReference>
<evidence type="ECO:0000256" key="3">
    <source>
        <dbReference type="ARBA" id="ARBA00012438"/>
    </source>
</evidence>
<comment type="catalytic activity">
    <reaction evidence="1">
        <text>ATP + protein L-histidine = ADP + protein N-phospho-L-histidine.</text>
        <dbReference type="EC" id="2.7.13.3"/>
    </reaction>
</comment>
<keyword evidence="4" id="KW-0597">Phosphoprotein</keyword>
<dbReference type="PROSITE" id="PS50109">
    <property type="entry name" value="HIS_KIN"/>
    <property type="match status" value="1"/>
</dbReference>
<organism evidence="11 12">
    <name type="scientific">Microbacterium aquimaris</name>
    <dbReference type="NCBI Taxonomy" id="459816"/>
    <lineage>
        <taxon>Bacteria</taxon>
        <taxon>Bacillati</taxon>
        <taxon>Actinomycetota</taxon>
        <taxon>Actinomycetes</taxon>
        <taxon>Micrococcales</taxon>
        <taxon>Microbacteriaceae</taxon>
        <taxon>Microbacterium</taxon>
    </lineage>
</organism>
<keyword evidence="6 11" id="KW-0418">Kinase</keyword>
<dbReference type="InterPro" id="IPR003594">
    <property type="entry name" value="HATPase_dom"/>
</dbReference>
<feature type="transmembrane region" description="Helical" evidence="9">
    <location>
        <begin position="29"/>
        <end position="50"/>
    </location>
</feature>
<dbReference type="SMART" id="SM00388">
    <property type="entry name" value="HisKA"/>
    <property type="match status" value="1"/>
</dbReference>
<comment type="caution">
    <text evidence="11">The sequence shown here is derived from an EMBL/GenBank/DDBJ whole genome shotgun (WGS) entry which is preliminary data.</text>
</comment>
<evidence type="ECO:0000259" key="10">
    <source>
        <dbReference type="PROSITE" id="PS50109"/>
    </source>
</evidence>
<dbReference type="SUPFAM" id="SSF55785">
    <property type="entry name" value="PYP-like sensor domain (PAS domain)"/>
    <property type="match status" value="1"/>
</dbReference>
<protein>
    <recommendedName>
        <fullName evidence="3">histidine kinase</fullName>
        <ecNumber evidence="3">2.7.13.3</ecNumber>
    </recommendedName>
</protein>
<feature type="transmembrane region" description="Helical" evidence="9">
    <location>
        <begin position="86"/>
        <end position="105"/>
    </location>
</feature>
<keyword evidence="12" id="KW-1185">Reference proteome</keyword>
<dbReference type="SMART" id="SM00387">
    <property type="entry name" value="HATPase_c"/>
    <property type="match status" value="1"/>
</dbReference>
<evidence type="ECO:0000256" key="7">
    <source>
        <dbReference type="ARBA" id="ARBA00023012"/>
    </source>
</evidence>
<dbReference type="SUPFAM" id="SSF55874">
    <property type="entry name" value="ATPase domain of HSP90 chaperone/DNA topoisomerase II/histidine kinase"/>
    <property type="match status" value="1"/>
</dbReference>
<evidence type="ECO:0000256" key="6">
    <source>
        <dbReference type="ARBA" id="ARBA00022777"/>
    </source>
</evidence>
<evidence type="ECO:0000256" key="9">
    <source>
        <dbReference type="SAM" id="Phobius"/>
    </source>
</evidence>
<dbReference type="InterPro" id="IPR036890">
    <property type="entry name" value="HATPase_C_sf"/>
</dbReference>
<dbReference type="CDD" id="cd00075">
    <property type="entry name" value="HATPase"/>
    <property type="match status" value="1"/>
</dbReference>
<proteinExistence type="predicted"/>
<dbReference type="Proteomes" id="UP001291912">
    <property type="component" value="Unassembled WGS sequence"/>
</dbReference>
<evidence type="ECO:0000313" key="11">
    <source>
        <dbReference type="EMBL" id="MDZ8161146.1"/>
    </source>
</evidence>
<sequence>MRGPADTRAAARTAPAGSKRVVSTRTRSIWLWQLVQAAAVVVIMLVITTLTTSQLVHAPLIIGAALLIIVSAVVMIIPWDRVPRTAIVGVPLADTFAIGIMSVGGELRLEFLWCFPVAWIATHFSARWLVASFALISTVIAVEAVNASMSSLATLRFAIVLLCLAFLAVLFRQMARRTTAMKALLRSQAGRTQRTLSRVSAQQARATQMFDGVNIAIARVTPAGDLVSPNAAYLELYGIDPEDPTQPPRTVDYESQRGRALSADERPVSRAARGEQLDGERGWVFDTHGQWRAVSVSTQPLPPVGDESPSTLLMVQDITELTQEKRGRENLAAVVSHELRTPITVMLGNVDLMRDDENLTEEQVERLDTIDRAAERMLALIASILTTDRDTAVPHEPVSLVNMLRESVASFSAAARTRDQSLTLDLAGTFRLAGDAFRLRQLVDNILSNAVKYTPNGGAIRVAARTHDGMIEITISDSGLGIAEEDLPRLFDDYFRAKEAVGSGLPGSGLGMGIAKAIAESHGGSIRVDSTVGRGTTVTITLPEATP</sequence>
<dbReference type="Pfam" id="PF02518">
    <property type="entry name" value="HATPase_c"/>
    <property type="match status" value="1"/>
</dbReference>
<evidence type="ECO:0000256" key="1">
    <source>
        <dbReference type="ARBA" id="ARBA00000085"/>
    </source>
</evidence>
<feature type="region of interest" description="Disordered" evidence="8">
    <location>
        <begin position="238"/>
        <end position="275"/>
    </location>
</feature>
<name>A0ABU5N4Z8_9MICO</name>
<dbReference type="Gene3D" id="3.30.450.20">
    <property type="entry name" value="PAS domain"/>
    <property type="match status" value="1"/>
</dbReference>
<evidence type="ECO:0000256" key="4">
    <source>
        <dbReference type="ARBA" id="ARBA00022553"/>
    </source>
</evidence>
<feature type="transmembrane region" description="Helical" evidence="9">
    <location>
        <begin position="157"/>
        <end position="175"/>
    </location>
</feature>
<dbReference type="PANTHER" id="PTHR43711:SF1">
    <property type="entry name" value="HISTIDINE KINASE 1"/>
    <property type="match status" value="1"/>
</dbReference>
<dbReference type="InterPro" id="IPR035965">
    <property type="entry name" value="PAS-like_dom_sf"/>
</dbReference>
<dbReference type="PANTHER" id="PTHR43711">
    <property type="entry name" value="TWO-COMPONENT HISTIDINE KINASE"/>
    <property type="match status" value="1"/>
</dbReference>
<dbReference type="InterPro" id="IPR005467">
    <property type="entry name" value="His_kinase_dom"/>
</dbReference>
<keyword evidence="9" id="KW-0812">Transmembrane</keyword>
<keyword evidence="9" id="KW-1133">Transmembrane helix</keyword>
<evidence type="ECO:0000256" key="8">
    <source>
        <dbReference type="SAM" id="MobiDB-lite"/>
    </source>
</evidence>
<feature type="transmembrane region" description="Helical" evidence="9">
    <location>
        <begin position="125"/>
        <end position="145"/>
    </location>
</feature>
<dbReference type="InterPro" id="IPR050736">
    <property type="entry name" value="Sensor_HK_Regulatory"/>
</dbReference>
<keyword evidence="9" id="KW-0472">Membrane</keyword>
<dbReference type="GO" id="GO:0016301">
    <property type="term" value="F:kinase activity"/>
    <property type="evidence" value="ECO:0007669"/>
    <property type="project" value="UniProtKB-KW"/>
</dbReference>
<dbReference type="InterPro" id="IPR004358">
    <property type="entry name" value="Sig_transdc_His_kin-like_C"/>
</dbReference>
<keyword evidence="7" id="KW-0902">Two-component regulatory system</keyword>
<reference evidence="11 12" key="1">
    <citation type="submission" date="2023-10" db="EMBL/GenBank/DDBJ databases">
        <title>Microbacterium xanthum sp. nov., isolated from seaweed.</title>
        <authorList>
            <person name="Lee S.D."/>
        </authorList>
    </citation>
    <scope>NUCLEOTIDE SEQUENCE [LARGE SCALE GENOMIC DNA]</scope>
    <source>
        <strain evidence="11 12">KCTC 19124</strain>
    </source>
</reference>
<gene>
    <name evidence="11" type="ORF">R2Q92_04805</name>
</gene>
<dbReference type="EMBL" id="JAWJYN010000001">
    <property type="protein sequence ID" value="MDZ8161146.1"/>
    <property type="molecule type" value="Genomic_DNA"/>
</dbReference>
<evidence type="ECO:0000313" key="12">
    <source>
        <dbReference type="Proteomes" id="UP001291912"/>
    </source>
</evidence>
<dbReference type="PRINTS" id="PR00344">
    <property type="entry name" value="BCTRLSENSOR"/>
</dbReference>
<feature type="compositionally biased region" description="Basic and acidic residues" evidence="8">
    <location>
        <begin position="251"/>
        <end position="275"/>
    </location>
</feature>
<accession>A0ABU5N4Z8</accession>
<dbReference type="Gene3D" id="3.30.565.10">
    <property type="entry name" value="Histidine kinase-like ATPase, C-terminal domain"/>
    <property type="match status" value="1"/>
</dbReference>
<dbReference type="InterPro" id="IPR003661">
    <property type="entry name" value="HisK_dim/P_dom"/>
</dbReference>
<comment type="subcellular location">
    <subcellularLocation>
        <location evidence="2">Cell membrane</location>
    </subcellularLocation>
</comment>
<evidence type="ECO:0000256" key="5">
    <source>
        <dbReference type="ARBA" id="ARBA00022679"/>
    </source>
</evidence>
<evidence type="ECO:0000256" key="2">
    <source>
        <dbReference type="ARBA" id="ARBA00004236"/>
    </source>
</evidence>
<dbReference type="Gene3D" id="1.10.287.130">
    <property type="match status" value="1"/>
</dbReference>
<dbReference type="SUPFAM" id="SSF47384">
    <property type="entry name" value="Homodimeric domain of signal transducing histidine kinase"/>
    <property type="match status" value="1"/>
</dbReference>
<keyword evidence="5" id="KW-0808">Transferase</keyword>
<dbReference type="EC" id="2.7.13.3" evidence="3"/>
<dbReference type="Pfam" id="PF00512">
    <property type="entry name" value="HisKA"/>
    <property type="match status" value="1"/>
</dbReference>